<reference evidence="6" key="2">
    <citation type="submission" date="2018-05" db="EMBL/GenBank/DDBJ databases">
        <title>Genome Sequencing of selected type strains of the family Eggerthellaceae.</title>
        <authorList>
            <person name="Danylec N."/>
            <person name="Stoll D.A."/>
            <person name="Doetsch A."/>
            <person name="Huch M."/>
        </authorList>
    </citation>
    <scope>NUCLEOTIDE SEQUENCE [LARGE SCALE GENOMIC DNA]</scope>
    <source>
        <strain evidence="6">DSM 16107</strain>
    </source>
</reference>
<accession>A0A3N0INQ9</accession>
<dbReference type="PROSITE" id="PS50943">
    <property type="entry name" value="HTH_CROC1"/>
    <property type="match status" value="1"/>
</dbReference>
<dbReference type="OrthoDB" id="9804312at2"/>
<evidence type="ECO:0000313" key="6">
    <source>
        <dbReference type="Proteomes" id="UP000270112"/>
    </source>
</evidence>
<name>A0A3N0INQ9_9ACTN</name>
<proteinExistence type="predicted"/>
<dbReference type="PANTHER" id="PTHR46558">
    <property type="entry name" value="TRACRIPTIONAL REGULATORY PROTEIN-RELATED-RELATED"/>
    <property type="match status" value="1"/>
</dbReference>
<dbReference type="Proteomes" id="UP000270112">
    <property type="component" value="Unassembled WGS sequence"/>
</dbReference>
<evidence type="ECO:0000313" key="3">
    <source>
        <dbReference type="EMBL" id="RDB70696.1"/>
    </source>
</evidence>
<dbReference type="SMART" id="SM00530">
    <property type="entry name" value="HTH_XRE"/>
    <property type="match status" value="1"/>
</dbReference>
<keyword evidence="1" id="KW-0238">DNA-binding</keyword>
<dbReference type="SUPFAM" id="SSF47413">
    <property type="entry name" value="lambda repressor-like DNA-binding domains"/>
    <property type="match status" value="1"/>
</dbReference>
<dbReference type="Proteomes" id="UP000253817">
    <property type="component" value="Unassembled WGS sequence"/>
</dbReference>
<dbReference type="EMBL" id="PPTT01000004">
    <property type="protein sequence ID" value="RDB70696.1"/>
    <property type="molecule type" value="Genomic_DNA"/>
</dbReference>
<dbReference type="CDD" id="cd00093">
    <property type="entry name" value="HTH_XRE"/>
    <property type="match status" value="1"/>
</dbReference>
<reference evidence="3 5" key="1">
    <citation type="journal article" date="2018" name="Elife">
        <title>Discovery and characterization of a prevalent human gut bacterial enzyme sufficient for the inactivation of a family of plant toxins.</title>
        <authorList>
            <person name="Koppel N."/>
            <person name="Bisanz J.E."/>
            <person name="Pandelia M.E."/>
            <person name="Turnbaugh P.J."/>
            <person name="Balskus E.P."/>
        </authorList>
    </citation>
    <scope>NUCLEOTIDE SEQUENCE [LARGE SCALE GENOMIC DNA]</scope>
    <source>
        <strain evidence="3 5">DSM 16107</strain>
    </source>
</reference>
<reference evidence="4" key="3">
    <citation type="journal article" date="2019" name="Microbiol. Resour. Announc.">
        <title>Draft Genome Sequences of Type Strains of Gordonibacter faecihominis, Paraeggerthella hongkongensis, Parvibacter caecicola,Slackia equolifaciens, Slackia faecicanis, and Slackia isoflavoniconvertens.</title>
        <authorList>
            <person name="Danylec N."/>
            <person name="Stoll D.A."/>
            <person name="Dotsch A."/>
            <person name="Huch M."/>
        </authorList>
    </citation>
    <scope>NUCLEOTIDE SEQUENCE</scope>
    <source>
        <strain evidence="4">DSM 16107</strain>
    </source>
</reference>
<dbReference type="InterPro" id="IPR001387">
    <property type="entry name" value="Cro/C1-type_HTH"/>
</dbReference>
<protein>
    <submittedName>
        <fullName evidence="4">XRE family transcriptional regulator</fullName>
    </submittedName>
</protein>
<evidence type="ECO:0000256" key="1">
    <source>
        <dbReference type="ARBA" id="ARBA00023125"/>
    </source>
</evidence>
<keyword evidence="5" id="KW-1185">Reference proteome</keyword>
<dbReference type="Gene3D" id="1.10.260.40">
    <property type="entry name" value="lambda repressor-like DNA-binding domains"/>
    <property type="match status" value="1"/>
</dbReference>
<gene>
    <name evidence="3" type="ORF">C1876_03010</name>
    <name evidence="4" type="ORF">DMP09_17440</name>
</gene>
<evidence type="ECO:0000259" key="2">
    <source>
        <dbReference type="PROSITE" id="PS50943"/>
    </source>
</evidence>
<dbReference type="GO" id="GO:0003677">
    <property type="term" value="F:DNA binding"/>
    <property type="evidence" value="ECO:0007669"/>
    <property type="project" value="UniProtKB-KW"/>
</dbReference>
<dbReference type="PANTHER" id="PTHR46558:SF11">
    <property type="entry name" value="HTH-TYPE TRANSCRIPTIONAL REGULATOR XRE"/>
    <property type="match status" value="1"/>
</dbReference>
<dbReference type="EMBL" id="QICC01000155">
    <property type="protein sequence ID" value="RNM38641.1"/>
    <property type="molecule type" value="Genomic_DNA"/>
</dbReference>
<feature type="domain" description="HTH cro/C1-type" evidence="2">
    <location>
        <begin position="10"/>
        <end position="64"/>
    </location>
</feature>
<comment type="caution">
    <text evidence="4">The sequence shown here is derived from an EMBL/GenBank/DDBJ whole genome shotgun (WGS) entry which is preliminary data.</text>
</comment>
<evidence type="ECO:0000313" key="5">
    <source>
        <dbReference type="Proteomes" id="UP000253817"/>
    </source>
</evidence>
<dbReference type="AlphaFoldDB" id="A0A3N0INQ9"/>
<dbReference type="Pfam" id="PF01381">
    <property type="entry name" value="HTH_3"/>
    <property type="match status" value="1"/>
</dbReference>
<sequence>MHDINLGATIARERRAAGITQGELAAHLGVTKAAVSKWELGQSVPDVALLPRIATFFALTLDELFDYRPQLSNEDIRAAYLQLFARFADEPDAVCEQAERLVADHYSCWPLLQQMGLLYLQCAGLAPERMPELARRATALFERVETNADDVELVRGARMMRAVMLSMQDGVDEAIELMESLKSDKPLGIEMLLASMHYQKGDIEASKKLYQASMGSSAMNLIACISSQLMLYAEDAPHLEALLRAGEGVLHGFGLEETNPTTALTFLARASTACLMARDEDSAERYLERFIALLEGRDVEELLFGTRESVLYDLVPELTGIDPDQQEAARTQFQTFAFKEQCKQAVLLQPAWAERADDARFRPLLDRLEAIR</sequence>
<organism evidence="4 6">
    <name type="scientific">Eggerthella sinensis</name>
    <dbReference type="NCBI Taxonomy" id="242230"/>
    <lineage>
        <taxon>Bacteria</taxon>
        <taxon>Bacillati</taxon>
        <taxon>Actinomycetota</taxon>
        <taxon>Coriobacteriia</taxon>
        <taxon>Eggerthellales</taxon>
        <taxon>Eggerthellaceae</taxon>
        <taxon>Eggerthella</taxon>
    </lineage>
</organism>
<evidence type="ECO:0000313" key="4">
    <source>
        <dbReference type="EMBL" id="RNM38641.1"/>
    </source>
</evidence>
<dbReference type="RefSeq" id="WP_114545246.1">
    <property type="nucleotide sequence ID" value="NZ_PPTT01000004.1"/>
</dbReference>
<dbReference type="InterPro" id="IPR010982">
    <property type="entry name" value="Lambda_DNA-bd_dom_sf"/>
</dbReference>